<dbReference type="EC" id="3.2.1.8" evidence="7"/>
<dbReference type="EMBL" id="JABEMB010000018">
    <property type="protein sequence ID" value="NNH04573.1"/>
    <property type="molecule type" value="Genomic_DNA"/>
</dbReference>
<dbReference type="Gene3D" id="3.20.20.80">
    <property type="entry name" value="Glycosidases"/>
    <property type="match status" value="1"/>
</dbReference>
<evidence type="ECO:0000256" key="2">
    <source>
        <dbReference type="ARBA" id="ARBA00022737"/>
    </source>
</evidence>
<evidence type="ECO:0000256" key="1">
    <source>
        <dbReference type="ARBA" id="ARBA00007495"/>
    </source>
</evidence>
<evidence type="ECO:0000313" key="11">
    <source>
        <dbReference type="EMBL" id="NNH04573.1"/>
    </source>
</evidence>
<dbReference type="InterPro" id="IPR018087">
    <property type="entry name" value="Glyco_hydro_5_CS"/>
</dbReference>
<feature type="compositionally biased region" description="Basic and acidic residues" evidence="8">
    <location>
        <begin position="1761"/>
        <end position="1774"/>
    </location>
</feature>
<evidence type="ECO:0000256" key="3">
    <source>
        <dbReference type="ARBA" id="ARBA00022801"/>
    </source>
</evidence>
<protein>
    <recommendedName>
        <fullName evidence="7">Beta-xylanase</fullName>
        <ecNumber evidence="7">3.2.1.8</ecNumber>
    </recommendedName>
</protein>
<dbReference type="PANTHER" id="PTHR31490">
    <property type="entry name" value="GLYCOSYL HYDROLASE"/>
    <property type="match status" value="1"/>
</dbReference>
<dbReference type="PROSITE" id="PS51760">
    <property type="entry name" value="GH10_2"/>
    <property type="match status" value="1"/>
</dbReference>
<dbReference type="SUPFAM" id="SSF49344">
    <property type="entry name" value="CBD9-like"/>
    <property type="match status" value="1"/>
</dbReference>
<evidence type="ECO:0000256" key="8">
    <source>
        <dbReference type="SAM" id="MobiDB-lite"/>
    </source>
</evidence>
<organism evidence="11 12">
    <name type="scientific">Microbacterium ulmi</name>
    <dbReference type="NCBI Taxonomy" id="179095"/>
    <lineage>
        <taxon>Bacteria</taxon>
        <taxon>Bacillati</taxon>
        <taxon>Actinomycetota</taxon>
        <taxon>Actinomycetes</taxon>
        <taxon>Micrococcales</taxon>
        <taxon>Microbacteriaceae</taxon>
        <taxon>Microbacterium</taxon>
    </lineage>
</organism>
<evidence type="ECO:0000256" key="6">
    <source>
        <dbReference type="ARBA" id="ARBA00023326"/>
    </source>
</evidence>
<evidence type="ECO:0000256" key="7">
    <source>
        <dbReference type="RuleBase" id="RU361174"/>
    </source>
</evidence>
<evidence type="ECO:0000256" key="4">
    <source>
        <dbReference type="ARBA" id="ARBA00023277"/>
    </source>
</evidence>
<feature type="region of interest" description="Disordered" evidence="8">
    <location>
        <begin position="1751"/>
        <end position="1774"/>
    </location>
</feature>
<dbReference type="Gene3D" id="2.60.40.2700">
    <property type="match status" value="3"/>
</dbReference>
<keyword evidence="5 7" id="KW-0326">Glycosidase</keyword>
<comment type="similarity">
    <text evidence="1 7">Belongs to the glycosyl hydrolase 10 (cellulase F) family.</text>
</comment>
<dbReference type="InterPro" id="IPR003305">
    <property type="entry name" value="CenC_carb-bd"/>
</dbReference>
<dbReference type="PANTHER" id="PTHR31490:SF90">
    <property type="entry name" value="ENDO-1,4-BETA-XYLANASE A"/>
    <property type="match status" value="1"/>
</dbReference>
<dbReference type="PRINTS" id="PR00134">
    <property type="entry name" value="GLHYDRLASE10"/>
</dbReference>
<name>A0A7Y2Q2F8_9MICO</name>
<keyword evidence="12" id="KW-1185">Reference proteome</keyword>
<comment type="catalytic activity">
    <reaction evidence="7">
        <text>Endohydrolysis of (1-&gt;4)-beta-D-xylosidic linkages in xylans.</text>
        <dbReference type="EC" id="3.2.1.8"/>
    </reaction>
</comment>
<dbReference type="Pfam" id="PF02018">
    <property type="entry name" value="CBM_4_9"/>
    <property type="match status" value="4"/>
</dbReference>
<dbReference type="Gene3D" id="2.60.40.1190">
    <property type="match status" value="1"/>
</dbReference>
<dbReference type="PROSITE" id="PS00659">
    <property type="entry name" value="GLYCOSYL_HYDROL_F5"/>
    <property type="match status" value="1"/>
</dbReference>
<dbReference type="SMART" id="SM00633">
    <property type="entry name" value="Glyco_10"/>
    <property type="match status" value="1"/>
</dbReference>
<dbReference type="InterPro" id="IPR001000">
    <property type="entry name" value="GH10_dom"/>
</dbReference>
<keyword evidence="2" id="KW-0677">Repeat</keyword>
<feature type="domain" description="GH10" evidence="10">
    <location>
        <begin position="656"/>
        <end position="999"/>
    </location>
</feature>
<dbReference type="GO" id="GO:0030246">
    <property type="term" value="F:carbohydrate binding"/>
    <property type="evidence" value="ECO:0007669"/>
    <property type="project" value="InterPro"/>
</dbReference>
<evidence type="ECO:0000256" key="5">
    <source>
        <dbReference type="ARBA" id="ARBA00023295"/>
    </source>
</evidence>
<dbReference type="Gene3D" id="2.60.120.260">
    <property type="entry name" value="Galactose-binding domain-like"/>
    <property type="match status" value="4"/>
</dbReference>
<gene>
    <name evidence="11" type="ORF">HLA99_12035</name>
</gene>
<dbReference type="InterPro" id="IPR010502">
    <property type="entry name" value="Carb-bd_dom_fam9"/>
</dbReference>
<sequence>MSRMTTRVLAGIVAASSLLLAPIVAPAALGATPTPVTAVDFQDGTTGTWTKSGSPTLAVVDDPAGGAGNKVLSVADRVAGHDTIQSPTGIFETGVTYTLSARVLVPGTASPHAHFTVKDGYTWAGDIPVPADTWTTVSATYTADADDTQVYFEVDAATPAFYLDDVTVTKPGDAPSPTDPTVPDGQKLVSWSDFEGSTVDPWSVRGSGALALDADAHSGAQALKITGRTDGWNSPKLPGALLTTGTYHISAWVKLVAGQPAAKLNVGINQPGAANQYAWVGSRVDVTDAAWVQIGGDYTVDPATAPTEIYIESDSATAEYLVDDVLITTPLPEPTVTTVVSSDFEGATTDPWFVRGSGALALDADAHSGAQALKITGRTASWNSPAVPGALFTTGTYHVSGWVKLAAGQEPAQANFGAEQKGASNEYPWIGSRVDVTDSAWVQIGGDFTVDPDHLPQSIYIETTSATAEYLIDDVLITQDATGPGGPVQEPGTVLVDSSFDDGSLGAWTARQGSESSSPTVGVVAGGALDTANAAQVSDRTHEGDGIQLDVKDVLLPGQTYALEAYVRFAPGSELGRGLTVSMRTVSGTSSPSFSNLIQVENATATGWTKVSGTFTVPGYDTNAELYFEARYNSGNTSTFLVDQVKVWVPEPEVVDTSLVPLKDTVDFPVGVAIDQRETTGQAAKLLLHHFDQITAENHMKVEAWYDADKQFARNAQATALLDFAQENDLRVYGHVLVWHSQTPAWFFQDDSGRELTSSDADKQLLRDRLKTHIDDIAKSIHDDYGAYGSETNPIVAWDVVNEVVADQATPDGLRTSRWYQVLGEEYIHLAFEYADEAFNGTYAASGADRPVKLFINDYNTEQALKGQQYEALVKRLLAAGVPVDGVGHQFHLSITSSVASLKAALDRFAGLGLAQEVTEMDVTINPADEPNRIKQGYFYRDAFAVFRDYEAAAPASEKLFSVTLWGLTDNRSWRSTQQPLLFGGDLQAKPAYFGAVGDAEGLPGLINTANVFGGDVALDDGFENAVEWKNLPENTLTGEIGGFQARWAADHLTVLVRSTVAADRVEFAYGDQQYVYDPASADSVPGIETEIGGTHYIAVHLPHTGVAAGGSADFDVRVVAGGSVAGAWNTPGDTGRLTFLEPLSTLDIPEAADAPVVDAAVDGVWADAAVASTAKTIEGNAEGAAAEVRTLWKDNTLYALFQVTDPVIDKSNSDPWNQDSVELFLDLGNSRSGAYGPNDTQIRVTTENKLTFGTGDAALQQARVLSSATALTDTGYVVELAIALNGQSGGQSDVPLGGAGTFHGIDFQVNDGRAGSRYSVHTWAEPTGTGYQNTARWGAAQLVAADVPTVPTPPVAGDQLPAESQGDITAPAHAEAGSQVVIDLGTANAGRDVDVWLYSDPYLVFSGTVPANGRITVTLPADLPLGEHRIAAFDQADDSLLGWTSLTVVVPLANVQAPAVTGDIVKNETVTASPGVWSVEGATFAYQWLIDGKPVKKATGATYKIQGSDVGKKLSVIVTATVEGLDPVSATSAAVKVLDKKPAAPLTNVQPPTVEGDPVEGSTVSANPGVWSIDGACFTYQWLIDGKPVKKATGATYKLQGSDVGKKLSVIVTATVKGRAPVSATSAAVTVIAKPKPVLTNIKAPTITGDTVKNATVKANPGTWSVSGATFAYQWLLDGKPIKKATSATYKISGSDVGRKLSVTVTATVKGAGTASATSTAEKVLDKKPGKPGGGQHFGFGFGGDFGHGSGVGFGHGKPSSKDHGKSQGDRRH</sequence>
<dbReference type="GO" id="GO:0045493">
    <property type="term" value="P:xylan catabolic process"/>
    <property type="evidence" value="ECO:0007669"/>
    <property type="project" value="UniProtKB-KW"/>
</dbReference>
<dbReference type="Pfam" id="PF00331">
    <property type="entry name" value="Glyco_hydro_10"/>
    <property type="match status" value="1"/>
</dbReference>
<feature type="chain" id="PRO_5030984185" description="Beta-xylanase" evidence="9">
    <location>
        <begin position="28"/>
        <end position="1774"/>
    </location>
</feature>
<dbReference type="GO" id="GO:0031176">
    <property type="term" value="F:endo-1,4-beta-xylanase activity"/>
    <property type="evidence" value="ECO:0007669"/>
    <property type="project" value="UniProtKB-EC"/>
</dbReference>
<comment type="caution">
    <text evidence="11">The sequence shown here is derived from an EMBL/GenBank/DDBJ whole genome shotgun (WGS) entry which is preliminary data.</text>
</comment>
<dbReference type="InterPro" id="IPR017853">
    <property type="entry name" value="GH"/>
</dbReference>
<evidence type="ECO:0000259" key="10">
    <source>
        <dbReference type="PROSITE" id="PS51760"/>
    </source>
</evidence>
<accession>A0A7Y2Q2F8</accession>
<dbReference type="Pfam" id="PF06452">
    <property type="entry name" value="CBM9_1"/>
    <property type="match status" value="1"/>
</dbReference>
<dbReference type="InterPro" id="IPR044846">
    <property type="entry name" value="GH10"/>
</dbReference>
<keyword evidence="4 7" id="KW-0119">Carbohydrate metabolism</keyword>
<reference evidence="11 12" key="1">
    <citation type="submission" date="2020-05" db="EMBL/GenBank/DDBJ databases">
        <title>MicrobeNet Type strains.</title>
        <authorList>
            <person name="Nicholson A.C."/>
        </authorList>
    </citation>
    <scope>NUCLEOTIDE SEQUENCE [LARGE SCALE GENOMIC DNA]</scope>
    <source>
        <strain evidence="11 12">JCM 14282</strain>
    </source>
</reference>
<dbReference type="InterPro" id="IPR008979">
    <property type="entry name" value="Galactose-bd-like_sf"/>
</dbReference>
<dbReference type="Proteomes" id="UP000543598">
    <property type="component" value="Unassembled WGS sequence"/>
</dbReference>
<keyword evidence="3 7" id="KW-0378">Hydrolase</keyword>
<keyword evidence="6 7" id="KW-0624">Polysaccharide degradation</keyword>
<evidence type="ECO:0000313" key="12">
    <source>
        <dbReference type="Proteomes" id="UP000543598"/>
    </source>
</evidence>
<keyword evidence="9" id="KW-0732">Signal</keyword>
<dbReference type="SUPFAM" id="SSF51445">
    <property type="entry name" value="(Trans)glycosidases"/>
    <property type="match status" value="1"/>
</dbReference>
<evidence type="ECO:0000256" key="9">
    <source>
        <dbReference type="SAM" id="SignalP"/>
    </source>
</evidence>
<feature type="signal peptide" evidence="9">
    <location>
        <begin position="1"/>
        <end position="27"/>
    </location>
</feature>
<dbReference type="SUPFAM" id="SSF49785">
    <property type="entry name" value="Galactose-binding domain-like"/>
    <property type="match status" value="4"/>
</dbReference>
<proteinExistence type="inferred from homology"/>